<evidence type="ECO:0000313" key="2">
    <source>
        <dbReference type="Proteomes" id="UP001629235"/>
    </source>
</evidence>
<dbReference type="EMBL" id="JAQQDW010000059">
    <property type="protein sequence ID" value="MFM0106606.1"/>
    <property type="molecule type" value="Genomic_DNA"/>
</dbReference>
<organism evidence="1 2">
    <name type="scientific">Paraburkholderia rhynchosiae</name>
    <dbReference type="NCBI Taxonomy" id="487049"/>
    <lineage>
        <taxon>Bacteria</taxon>
        <taxon>Pseudomonadati</taxon>
        <taxon>Pseudomonadota</taxon>
        <taxon>Betaproteobacteria</taxon>
        <taxon>Burkholderiales</taxon>
        <taxon>Burkholderiaceae</taxon>
        <taxon>Paraburkholderia</taxon>
    </lineage>
</organism>
<protein>
    <submittedName>
        <fullName evidence="1">Winged helix-turn-helix domain-containing protein</fullName>
    </submittedName>
</protein>
<keyword evidence="2" id="KW-1185">Reference proteome</keyword>
<accession>A0ACC7NK41</accession>
<comment type="caution">
    <text evidence="1">The sequence shown here is derived from an EMBL/GenBank/DDBJ whole genome shotgun (WGS) entry which is preliminary data.</text>
</comment>
<evidence type="ECO:0000313" key="1">
    <source>
        <dbReference type="EMBL" id="MFM0106606.1"/>
    </source>
</evidence>
<name>A0ACC7NK41_9BURK</name>
<gene>
    <name evidence="1" type="ORF">PQR01_24760</name>
</gene>
<dbReference type="Proteomes" id="UP001629235">
    <property type="component" value="Unassembled WGS sequence"/>
</dbReference>
<sequence>MTQALVGPMVVSFCPVPSGVVYDENVIPRSALDKVGLCTICYRHSNCRIHSRNRRTHFARLYPTFIALVQFNRFCQLIMRILLAESVERDARRLSSILRAQGYAVDRVKNDREAQLALTTARYALVVLNLMLTRGSSLDLLVRLRRINRVVPVFTFKEADGPADGVRALEAGADDHLNKPFDSRELVARCRALVRRSQGRSTDQIRHRELLIDTASRAVLCAGAPVSISGREWAILLQLLAYRGIPQSLSTLEDCIYGWKEEVESNTIQVHISNLRKKLGADIIETVRRVGYVIRHE</sequence>
<reference evidence="1 2" key="1">
    <citation type="journal article" date="2024" name="Chem. Sci.">
        <title>Discovery of megapolipeptins by genome mining of a Burkholderiales bacteria collection.</title>
        <authorList>
            <person name="Paulo B.S."/>
            <person name="Recchia M.J.J."/>
            <person name="Lee S."/>
            <person name="Fergusson C.H."/>
            <person name="Romanowski S.B."/>
            <person name="Hernandez A."/>
            <person name="Krull N."/>
            <person name="Liu D.Y."/>
            <person name="Cavanagh H."/>
            <person name="Bos A."/>
            <person name="Gray C.A."/>
            <person name="Murphy B.T."/>
            <person name="Linington R.G."/>
            <person name="Eustaquio A.S."/>
        </authorList>
    </citation>
    <scope>NUCLEOTIDE SEQUENCE [LARGE SCALE GENOMIC DNA]</scope>
    <source>
        <strain evidence="1 2">RL18-126-BIB-B</strain>
    </source>
</reference>
<proteinExistence type="predicted"/>